<protein>
    <submittedName>
        <fullName evidence="1">Uncharacterized protein</fullName>
    </submittedName>
</protein>
<name>A0A3E0VJT5_9MICO</name>
<gene>
    <name evidence="1" type="ORF">B7R54_12295</name>
</gene>
<dbReference type="AlphaFoldDB" id="A0A3E0VJT5"/>
<evidence type="ECO:0000313" key="1">
    <source>
        <dbReference type="EMBL" id="RFA09895.1"/>
    </source>
</evidence>
<comment type="caution">
    <text evidence="1">The sequence shown here is derived from an EMBL/GenBank/DDBJ whole genome shotgun (WGS) entry which is preliminary data.</text>
</comment>
<dbReference type="Proteomes" id="UP000256486">
    <property type="component" value="Unassembled WGS sequence"/>
</dbReference>
<reference evidence="1 2" key="1">
    <citation type="submission" date="2017-04" db="EMBL/GenBank/DDBJ databases">
        <title>Comparative genome analysis of Subtercola boreus.</title>
        <authorList>
            <person name="Cho Y.-J."/>
            <person name="Cho A."/>
            <person name="Kim O.-S."/>
            <person name="Lee J.-I."/>
        </authorList>
    </citation>
    <scope>NUCLEOTIDE SEQUENCE [LARGE SCALE GENOMIC DNA]</scope>
    <source>
        <strain evidence="1 2">K300</strain>
    </source>
</reference>
<dbReference type="EMBL" id="NBWZ01000001">
    <property type="protein sequence ID" value="RFA09895.1"/>
    <property type="molecule type" value="Genomic_DNA"/>
</dbReference>
<sequence length="64" mass="6557">MGTRVVGRNGGGVSVRDRTVTQLLCTSSASLEAAGEHAKSRPVMLRNVTETGEGPALHPGELAA</sequence>
<proteinExistence type="predicted"/>
<keyword evidence="2" id="KW-1185">Reference proteome</keyword>
<evidence type="ECO:0000313" key="2">
    <source>
        <dbReference type="Proteomes" id="UP000256486"/>
    </source>
</evidence>
<accession>A0A3E0VJT5</accession>
<organism evidence="1 2">
    <name type="scientific">Subtercola boreus</name>
    <dbReference type="NCBI Taxonomy" id="120213"/>
    <lineage>
        <taxon>Bacteria</taxon>
        <taxon>Bacillati</taxon>
        <taxon>Actinomycetota</taxon>
        <taxon>Actinomycetes</taxon>
        <taxon>Micrococcales</taxon>
        <taxon>Microbacteriaceae</taxon>
        <taxon>Subtercola</taxon>
    </lineage>
</organism>